<name>A0AAN4ZIA7_9BILA</name>
<organism evidence="1 2">
    <name type="scientific">Pristionchus mayeri</name>
    <dbReference type="NCBI Taxonomy" id="1317129"/>
    <lineage>
        <taxon>Eukaryota</taxon>
        <taxon>Metazoa</taxon>
        <taxon>Ecdysozoa</taxon>
        <taxon>Nematoda</taxon>
        <taxon>Chromadorea</taxon>
        <taxon>Rhabditida</taxon>
        <taxon>Rhabditina</taxon>
        <taxon>Diplogasteromorpha</taxon>
        <taxon>Diplogasteroidea</taxon>
        <taxon>Neodiplogasteridae</taxon>
        <taxon>Pristionchus</taxon>
    </lineage>
</organism>
<evidence type="ECO:0000313" key="2">
    <source>
        <dbReference type="Proteomes" id="UP001328107"/>
    </source>
</evidence>
<reference evidence="2" key="1">
    <citation type="submission" date="2022-10" db="EMBL/GenBank/DDBJ databases">
        <title>Genome assembly of Pristionchus species.</title>
        <authorList>
            <person name="Yoshida K."/>
            <person name="Sommer R.J."/>
        </authorList>
    </citation>
    <scope>NUCLEOTIDE SEQUENCE [LARGE SCALE GENOMIC DNA]</scope>
    <source>
        <strain evidence="2">RS5460</strain>
    </source>
</reference>
<keyword evidence="2" id="KW-1185">Reference proteome</keyword>
<proteinExistence type="predicted"/>
<accession>A0AAN4ZIA7</accession>
<gene>
    <name evidence="1" type="ORF">PMAYCL1PPCAC_10569</name>
</gene>
<dbReference type="EMBL" id="BTRK01000003">
    <property type="protein sequence ID" value="GMR40374.1"/>
    <property type="molecule type" value="Genomic_DNA"/>
</dbReference>
<evidence type="ECO:0000313" key="1">
    <source>
        <dbReference type="EMBL" id="GMR40374.1"/>
    </source>
</evidence>
<protein>
    <submittedName>
        <fullName evidence="1">Uncharacterized protein</fullName>
    </submittedName>
</protein>
<sequence>MRRWTERKAAVDRTATVVGCALISQRDIGVVATVEGDNKGETDGGRALKNLLFFGIRAVRFTLSLAINANVARSTAECTSTLKLVLPHHAPVHQMKRAVEESVEEDARSLKCNKYKAVD</sequence>
<dbReference type="Proteomes" id="UP001328107">
    <property type="component" value="Unassembled WGS sequence"/>
</dbReference>
<dbReference type="AlphaFoldDB" id="A0AAN4ZIA7"/>
<comment type="caution">
    <text evidence="1">The sequence shown here is derived from an EMBL/GenBank/DDBJ whole genome shotgun (WGS) entry which is preliminary data.</text>
</comment>